<comment type="similarity">
    <text evidence="1">Belongs to the DNA polymerase type-B family.</text>
</comment>
<feature type="domain" description="DNA-directed DNA polymerase family B mitochondria/virus" evidence="9">
    <location>
        <begin position="19"/>
        <end position="96"/>
    </location>
</feature>
<organism evidence="10 11">
    <name type="scientific">Paramuricea clavata</name>
    <name type="common">Red gorgonian</name>
    <name type="synonym">Violescent sea-whip</name>
    <dbReference type="NCBI Taxonomy" id="317549"/>
    <lineage>
        <taxon>Eukaryota</taxon>
        <taxon>Metazoa</taxon>
        <taxon>Cnidaria</taxon>
        <taxon>Anthozoa</taxon>
        <taxon>Octocorallia</taxon>
        <taxon>Malacalcyonacea</taxon>
        <taxon>Plexauridae</taxon>
        <taxon>Paramuricea</taxon>
    </lineage>
</organism>
<keyword evidence="6" id="KW-0239">DNA-directed DNA polymerase</keyword>
<evidence type="ECO:0000256" key="2">
    <source>
        <dbReference type="ARBA" id="ARBA00012417"/>
    </source>
</evidence>
<evidence type="ECO:0000256" key="4">
    <source>
        <dbReference type="ARBA" id="ARBA00022695"/>
    </source>
</evidence>
<dbReference type="OrthoDB" id="10053808at2759"/>
<evidence type="ECO:0000256" key="5">
    <source>
        <dbReference type="ARBA" id="ARBA00022705"/>
    </source>
</evidence>
<evidence type="ECO:0000256" key="8">
    <source>
        <dbReference type="ARBA" id="ARBA00049244"/>
    </source>
</evidence>
<dbReference type="EC" id="2.7.7.7" evidence="2"/>
<dbReference type="GO" id="GO:0006260">
    <property type="term" value="P:DNA replication"/>
    <property type="evidence" value="ECO:0007669"/>
    <property type="project" value="UniProtKB-KW"/>
</dbReference>
<evidence type="ECO:0000256" key="7">
    <source>
        <dbReference type="ARBA" id="ARBA00023125"/>
    </source>
</evidence>
<dbReference type="GO" id="GO:0000166">
    <property type="term" value="F:nucleotide binding"/>
    <property type="evidence" value="ECO:0007669"/>
    <property type="project" value="InterPro"/>
</dbReference>
<dbReference type="AlphaFoldDB" id="A0A6S7GH09"/>
<name>A0A6S7GH09_PARCT</name>
<keyword evidence="11" id="KW-1185">Reference proteome</keyword>
<keyword evidence="5" id="KW-0235">DNA replication</keyword>
<dbReference type="Proteomes" id="UP001152795">
    <property type="component" value="Unassembled WGS sequence"/>
</dbReference>
<dbReference type="GO" id="GO:0003677">
    <property type="term" value="F:DNA binding"/>
    <property type="evidence" value="ECO:0007669"/>
    <property type="project" value="UniProtKB-KW"/>
</dbReference>
<dbReference type="GO" id="GO:0003887">
    <property type="term" value="F:DNA-directed DNA polymerase activity"/>
    <property type="evidence" value="ECO:0007669"/>
    <property type="project" value="UniProtKB-KW"/>
</dbReference>
<gene>
    <name evidence="10" type="ORF">PACLA_8A038019</name>
</gene>
<keyword evidence="7" id="KW-0238">DNA-binding</keyword>
<evidence type="ECO:0000313" key="11">
    <source>
        <dbReference type="Proteomes" id="UP001152795"/>
    </source>
</evidence>
<evidence type="ECO:0000256" key="6">
    <source>
        <dbReference type="ARBA" id="ARBA00022932"/>
    </source>
</evidence>
<keyword evidence="4" id="KW-0548">Nucleotidyltransferase</keyword>
<evidence type="ECO:0000313" key="10">
    <source>
        <dbReference type="EMBL" id="CAB3984321.1"/>
    </source>
</evidence>
<dbReference type="Pfam" id="PF03175">
    <property type="entry name" value="DNA_pol_B_2"/>
    <property type="match status" value="1"/>
</dbReference>
<dbReference type="InterPro" id="IPR004868">
    <property type="entry name" value="DNA-dir_DNA_pol_B_mt/vir"/>
</dbReference>
<proteinExistence type="inferred from homology"/>
<evidence type="ECO:0000259" key="9">
    <source>
        <dbReference type="Pfam" id="PF03175"/>
    </source>
</evidence>
<protein>
    <recommendedName>
        <fullName evidence="2">DNA-directed DNA polymerase</fullName>
        <ecNumber evidence="2">2.7.7.7</ecNumber>
    </recommendedName>
</protein>
<comment type="caution">
    <text evidence="10">The sequence shown here is derived from an EMBL/GenBank/DDBJ whole genome shotgun (WGS) entry which is preliminary data.</text>
</comment>
<evidence type="ECO:0000256" key="1">
    <source>
        <dbReference type="ARBA" id="ARBA00005755"/>
    </source>
</evidence>
<keyword evidence="3" id="KW-0808">Transferase</keyword>
<comment type="catalytic activity">
    <reaction evidence="8">
        <text>DNA(n) + a 2'-deoxyribonucleoside 5'-triphosphate = DNA(n+1) + diphosphate</text>
        <dbReference type="Rhea" id="RHEA:22508"/>
        <dbReference type="Rhea" id="RHEA-COMP:17339"/>
        <dbReference type="Rhea" id="RHEA-COMP:17340"/>
        <dbReference type="ChEBI" id="CHEBI:33019"/>
        <dbReference type="ChEBI" id="CHEBI:61560"/>
        <dbReference type="ChEBI" id="CHEBI:173112"/>
        <dbReference type="EC" id="2.7.7.7"/>
    </reaction>
</comment>
<accession>A0A6S7GH09</accession>
<sequence>MVGLEYFDPPAEGSKERPKFDAWYNEQKEKTYVFKEAMYYYCRLDVDILRQGCIVFARLIKDITNVFPFYDKTCHTIAGLALKVYRTNFLNEDTIGQIPAQGYGGNVNQSTVALYWLRELENNLDGATLHGKLSPNGESNIMGHYVDGYCPETNTIYQFHGCFFHGCKTCYDRDKINMVLSESFYTLH</sequence>
<reference evidence="10" key="1">
    <citation type="submission" date="2020-04" db="EMBL/GenBank/DDBJ databases">
        <authorList>
            <person name="Alioto T."/>
            <person name="Alioto T."/>
            <person name="Gomez Garrido J."/>
        </authorList>
    </citation>
    <scope>NUCLEOTIDE SEQUENCE</scope>
    <source>
        <strain evidence="10">A484AB</strain>
    </source>
</reference>
<evidence type="ECO:0000256" key="3">
    <source>
        <dbReference type="ARBA" id="ARBA00022679"/>
    </source>
</evidence>
<dbReference type="EMBL" id="CACRXK020000722">
    <property type="protein sequence ID" value="CAB3984321.1"/>
    <property type="molecule type" value="Genomic_DNA"/>
</dbReference>